<dbReference type="InterPro" id="IPR008964">
    <property type="entry name" value="Invasin/intimin_cell_adhesion"/>
</dbReference>
<sequence>MDATGNVSIAEDAVNDGSSDACGGLTFDTDITSFTCSNVGANAVVLTVTDINGNSSTANAVVTVEDKIAPTFSCSASVARVFDLNQIYYTISNSEFNVTPIDNCSIATLIYTLSGATIGSGSNSLTGVQLNEGLTKILWQSADVSGNVFECYFNVTVNKRPTIIVYTGDLTEEYSDQQTLKAILKDQHTNTPLSEKTVGFTIGSQSVSDGPGLPNNGTDGSGVAEANLALAQAPGNYNVISSFAGDATYLPSSNISDPFTISKENTDVTYTGLPYFSTTSATSCNATVTLSATIKDITALGGGDTNAGDIRNAKVTFRLGNPMTGMILGTSNIPVVLVSAGNTMIGTVSTTFNYTLSSTDCANKGVTLDIYAVVNNYYKGDNCLDPGSVTISVPGSESVTGGGFLKMQNSIGTYAGTTGTKTNFGFTMKWTKTGTNVKGQANIIIRRNGRVYQIKSNAISSLSVSGSSGNFVTKANMKDITDPLNPVTIGGNSDLYVNMYDGSTGGQLDEISILYQSGSTIIYSSHWNGTATVRRLLDGGNVQVRTGVLTAKEEETAQSSDTKQKVEVIAVSKETVEPIQATTFNVIAYPNPSAHYFSLDVIGGSNEKVEIDIFDMHGRSIKHIESADHQSIMFGEDLPSGGYFAIINQGANRKTLKLVKK</sequence>
<gene>
    <name evidence="3" type="ORF">DB891_14670</name>
</gene>
<keyword evidence="4" id="KW-1185">Reference proteome</keyword>
<name>A0A2U1JR16_9FLAO</name>
<feature type="domain" description="Secretion system C-terminal sorting" evidence="2">
    <location>
        <begin position="589"/>
        <end position="658"/>
    </location>
</feature>
<dbReference type="NCBIfam" id="TIGR04183">
    <property type="entry name" value="Por_Secre_tail"/>
    <property type="match status" value="1"/>
</dbReference>
<accession>A0A2U1JR16</accession>
<dbReference type="EMBL" id="QCZH01000021">
    <property type="protein sequence ID" value="PWA07591.1"/>
    <property type="molecule type" value="Genomic_DNA"/>
</dbReference>
<evidence type="ECO:0000259" key="2">
    <source>
        <dbReference type="Pfam" id="PF18962"/>
    </source>
</evidence>
<dbReference type="SUPFAM" id="SSF49373">
    <property type="entry name" value="Invasin/intimin cell-adhesion fragments"/>
    <property type="match status" value="1"/>
</dbReference>
<keyword evidence="1" id="KW-0732">Signal</keyword>
<evidence type="ECO:0000256" key="1">
    <source>
        <dbReference type="ARBA" id="ARBA00022729"/>
    </source>
</evidence>
<proteinExistence type="predicted"/>
<dbReference type="InterPro" id="IPR026444">
    <property type="entry name" value="Secre_tail"/>
</dbReference>
<evidence type="ECO:0000313" key="4">
    <source>
        <dbReference type="Proteomes" id="UP000245618"/>
    </source>
</evidence>
<reference evidence="3 4" key="1">
    <citation type="submission" date="2018-04" db="EMBL/GenBank/DDBJ databases">
        <title>Flavobacterium sp. nov., isolated from glacier ice.</title>
        <authorList>
            <person name="Liu Q."/>
            <person name="Xin Y.-H."/>
        </authorList>
    </citation>
    <scope>NUCLEOTIDE SEQUENCE [LARGE SCALE GENOMIC DNA]</scope>
    <source>
        <strain evidence="3 4">LB2P30</strain>
    </source>
</reference>
<dbReference type="Proteomes" id="UP000245618">
    <property type="component" value="Unassembled WGS sequence"/>
</dbReference>
<dbReference type="Pfam" id="PF18962">
    <property type="entry name" value="Por_Secre_tail"/>
    <property type="match status" value="1"/>
</dbReference>
<evidence type="ECO:0000313" key="3">
    <source>
        <dbReference type="EMBL" id="PWA07591.1"/>
    </source>
</evidence>
<organism evidence="3 4">
    <name type="scientific">Flavobacterium laiguense</name>
    <dbReference type="NCBI Taxonomy" id="2169409"/>
    <lineage>
        <taxon>Bacteria</taxon>
        <taxon>Pseudomonadati</taxon>
        <taxon>Bacteroidota</taxon>
        <taxon>Flavobacteriia</taxon>
        <taxon>Flavobacteriales</taxon>
        <taxon>Flavobacteriaceae</taxon>
        <taxon>Flavobacterium</taxon>
    </lineage>
</organism>
<dbReference type="AlphaFoldDB" id="A0A2U1JR16"/>
<comment type="caution">
    <text evidence="3">The sequence shown here is derived from an EMBL/GenBank/DDBJ whole genome shotgun (WGS) entry which is preliminary data.</text>
</comment>
<protein>
    <recommendedName>
        <fullName evidence="2">Secretion system C-terminal sorting domain-containing protein</fullName>
    </recommendedName>
</protein>